<reference evidence="1" key="1">
    <citation type="submission" date="2021-05" db="EMBL/GenBank/DDBJ databases">
        <authorList>
            <person name="Alioto T."/>
            <person name="Alioto T."/>
            <person name="Gomez Garrido J."/>
        </authorList>
    </citation>
    <scope>NUCLEOTIDE SEQUENCE</scope>
</reference>
<dbReference type="AlphaFoldDB" id="A0A8D8XGR0"/>
<evidence type="ECO:0000313" key="1">
    <source>
        <dbReference type="EMBL" id="CAG6696583.1"/>
    </source>
</evidence>
<dbReference type="EMBL" id="HBUF01599456">
    <property type="protein sequence ID" value="CAG6775704.1"/>
    <property type="molecule type" value="Transcribed_RNA"/>
</dbReference>
<protein>
    <submittedName>
        <fullName evidence="1">Uncharacterized protein</fullName>
    </submittedName>
</protein>
<proteinExistence type="predicted"/>
<name>A0A8D8XGR0_9HEMI</name>
<dbReference type="EMBL" id="HBUF01329247">
    <property type="protein sequence ID" value="CAG6696583.1"/>
    <property type="molecule type" value="Transcribed_RNA"/>
</dbReference>
<organism evidence="1">
    <name type="scientific">Cacopsylla melanoneura</name>
    <dbReference type="NCBI Taxonomy" id="428564"/>
    <lineage>
        <taxon>Eukaryota</taxon>
        <taxon>Metazoa</taxon>
        <taxon>Ecdysozoa</taxon>
        <taxon>Arthropoda</taxon>
        <taxon>Hexapoda</taxon>
        <taxon>Insecta</taxon>
        <taxon>Pterygota</taxon>
        <taxon>Neoptera</taxon>
        <taxon>Paraneoptera</taxon>
        <taxon>Hemiptera</taxon>
        <taxon>Sternorrhyncha</taxon>
        <taxon>Psylloidea</taxon>
        <taxon>Psyllidae</taxon>
        <taxon>Psyllinae</taxon>
        <taxon>Cacopsylla</taxon>
    </lineage>
</organism>
<accession>A0A8D8XGR0</accession>
<sequence>MASLSALSEINRSPAQYQCYPAQHCIPRVCHWIEHMVVRMVRRYESGDQWDAGPGQKRPVSRCVRGVRIGTSDFDSCFRSLHRGGQCARRPRTAPQGAREHSSLLYELLRYNASGAVNLPLLAGH</sequence>